<dbReference type="InterPro" id="IPR012902">
    <property type="entry name" value="N_methyl_site"/>
</dbReference>
<dbReference type="PANTHER" id="PTHR39583">
    <property type="entry name" value="TYPE II SECRETION SYSTEM PROTEIN J-RELATED"/>
    <property type="match status" value="1"/>
</dbReference>
<dbReference type="NCBIfam" id="TIGR02532">
    <property type="entry name" value="IV_pilin_GFxxxE"/>
    <property type="match status" value="1"/>
</dbReference>
<evidence type="ECO:0000256" key="5">
    <source>
        <dbReference type="ARBA" id="ARBA00022481"/>
    </source>
</evidence>
<dbReference type="OrthoDB" id="5405582at2"/>
<dbReference type="Pfam" id="PF11612">
    <property type="entry name" value="T2SSJ"/>
    <property type="match status" value="1"/>
</dbReference>
<evidence type="ECO:0000256" key="2">
    <source>
        <dbReference type="ARBA" id="ARBA00011084"/>
    </source>
</evidence>
<evidence type="ECO:0000256" key="4">
    <source>
        <dbReference type="ARBA" id="ARBA00022475"/>
    </source>
</evidence>
<dbReference type="InterPro" id="IPR045584">
    <property type="entry name" value="Pilin-like"/>
</dbReference>
<sequence>MTDKGFTLIEMLIAVTVSALLLTTTYGIVSSVSRTRDRLSSDGESFHLARVINERMARELRGAYYSATSANSLFAGGQDENGATFLQLATTAATPASGGSGIVVVRYRLAEETDGEKVLLRDEYPLNNQPASERPEKRLAAGIENLQLRFRRGTDWQPEWRSSEQAGLPDLVELTLTVKGADGLLPFLTAIELAPLQKSL</sequence>
<evidence type="ECO:0000256" key="7">
    <source>
        <dbReference type="ARBA" id="ARBA00022692"/>
    </source>
</evidence>
<keyword evidence="6" id="KW-0997">Cell inner membrane</keyword>
<dbReference type="RefSeq" id="WP_072283880.1">
    <property type="nucleotide sequence ID" value="NZ_CP015519.1"/>
</dbReference>
<dbReference type="EMBL" id="CP015519">
    <property type="protein sequence ID" value="APG27917.1"/>
    <property type="molecule type" value="Genomic_DNA"/>
</dbReference>
<keyword evidence="9" id="KW-0472">Membrane</keyword>
<dbReference type="GO" id="GO:0015628">
    <property type="term" value="P:protein secretion by the type II secretion system"/>
    <property type="evidence" value="ECO:0007669"/>
    <property type="project" value="InterPro"/>
</dbReference>
<keyword evidence="8" id="KW-1133">Transmembrane helix</keyword>
<dbReference type="KEGG" id="pef:A7E78_08755"/>
<dbReference type="GO" id="GO:0015627">
    <property type="term" value="C:type II protein secretion system complex"/>
    <property type="evidence" value="ECO:0007669"/>
    <property type="project" value="InterPro"/>
</dbReference>
<gene>
    <name evidence="10" type="ORF">A7E78_08755</name>
</gene>
<keyword evidence="11" id="KW-1185">Reference proteome</keyword>
<keyword evidence="5" id="KW-0488">Methylation</keyword>
<proteinExistence type="inferred from homology"/>
<keyword evidence="4" id="KW-1003">Cell membrane</keyword>
<dbReference type="InterPro" id="IPR010055">
    <property type="entry name" value="T2SS_protein-GspJ"/>
</dbReference>
<evidence type="ECO:0000313" key="10">
    <source>
        <dbReference type="EMBL" id="APG27917.1"/>
    </source>
</evidence>
<evidence type="ECO:0000256" key="1">
    <source>
        <dbReference type="ARBA" id="ARBA00004377"/>
    </source>
</evidence>
<evidence type="ECO:0000256" key="8">
    <source>
        <dbReference type="ARBA" id="ARBA00022989"/>
    </source>
</evidence>
<comment type="similarity">
    <text evidence="2">Belongs to the GSP J family.</text>
</comment>
<dbReference type="Proteomes" id="UP000182517">
    <property type="component" value="Chromosome"/>
</dbReference>
<name>A0A1L3GPR3_9BACT</name>
<protein>
    <recommendedName>
        <fullName evidence="3">Type II secretion system protein J</fullName>
    </recommendedName>
</protein>
<dbReference type="Pfam" id="PF07963">
    <property type="entry name" value="N_methyl"/>
    <property type="match status" value="1"/>
</dbReference>
<evidence type="ECO:0000256" key="9">
    <source>
        <dbReference type="ARBA" id="ARBA00023136"/>
    </source>
</evidence>
<dbReference type="GO" id="GO:0005886">
    <property type="term" value="C:plasma membrane"/>
    <property type="evidence" value="ECO:0007669"/>
    <property type="project" value="UniProtKB-SubCell"/>
</dbReference>
<dbReference type="PANTHER" id="PTHR39583:SF2">
    <property type="entry name" value="TYPE II SECRETION SYSTEM PROTEIN J"/>
    <property type="match status" value="1"/>
</dbReference>
<organism evidence="10 11">
    <name type="scientific">Syntrophotalea acetylenivorans</name>
    <dbReference type="NCBI Taxonomy" id="1842532"/>
    <lineage>
        <taxon>Bacteria</taxon>
        <taxon>Pseudomonadati</taxon>
        <taxon>Thermodesulfobacteriota</taxon>
        <taxon>Desulfuromonadia</taxon>
        <taxon>Desulfuromonadales</taxon>
        <taxon>Syntrophotaleaceae</taxon>
        <taxon>Syntrophotalea</taxon>
    </lineage>
</organism>
<reference evidence="10 11" key="1">
    <citation type="journal article" date="2017" name="Genome Announc.">
        <title>Complete Genome Sequences of Two Acetylene-Fermenting Pelobacter acetylenicus Strains.</title>
        <authorList>
            <person name="Sutton J.M."/>
            <person name="Baesman S.M."/>
            <person name="Fierst J.L."/>
            <person name="Poret-Peterson A.T."/>
            <person name="Oremland R.S."/>
            <person name="Dunlap D.S."/>
            <person name="Akob D.M."/>
        </authorList>
    </citation>
    <scope>NUCLEOTIDE SEQUENCE [LARGE SCALE GENOMIC DNA]</scope>
    <source>
        <strain evidence="10 11">SFB93</strain>
    </source>
</reference>
<dbReference type="AlphaFoldDB" id="A0A1L3GPR3"/>
<dbReference type="SUPFAM" id="SSF54523">
    <property type="entry name" value="Pili subunits"/>
    <property type="match status" value="1"/>
</dbReference>
<comment type="subcellular location">
    <subcellularLocation>
        <location evidence="1">Cell inner membrane</location>
        <topology evidence="1">Single-pass membrane protein</topology>
    </subcellularLocation>
</comment>
<dbReference type="STRING" id="1842532.A7E78_08755"/>
<accession>A0A1L3GPR3</accession>
<evidence type="ECO:0000256" key="3">
    <source>
        <dbReference type="ARBA" id="ARBA00021539"/>
    </source>
</evidence>
<dbReference type="InterPro" id="IPR051621">
    <property type="entry name" value="T2SS_protein_J"/>
</dbReference>
<dbReference type="PROSITE" id="PS00409">
    <property type="entry name" value="PROKAR_NTER_METHYL"/>
    <property type="match status" value="1"/>
</dbReference>
<keyword evidence="7" id="KW-0812">Transmembrane</keyword>
<evidence type="ECO:0000313" key="11">
    <source>
        <dbReference type="Proteomes" id="UP000182517"/>
    </source>
</evidence>
<evidence type="ECO:0000256" key="6">
    <source>
        <dbReference type="ARBA" id="ARBA00022519"/>
    </source>
</evidence>